<evidence type="ECO:0000313" key="4">
    <source>
        <dbReference type="Proteomes" id="UP000652427"/>
    </source>
</evidence>
<keyword evidence="1" id="KW-0732">Signal</keyword>
<evidence type="ECO:0000313" key="3">
    <source>
        <dbReference type="EMBL" id="NVD26288.1"/>
    </source>
</evidence>
<dbReference type="Pfam" id="PF05229">
    <property type="entry name" value="SCPU"/>
    <property type="match status" value="1"/>
</dbReference>
<sequence length="184" mass="19642">MKKLLMVAVATASIAATPAMAADSDSKNFRIRANVQPECSVADPQNVNFGNLAIERAPGSGALLLTTAFDNDFQNIWTSCNYAAKITLTSTNGGMTTTEVNDGPDAADFTDTIHYNLSLRPSDGTAFSPVFLTTGQGVFTRFRDQTDAFHDDAVLRTTITQAFNPLRPLAGRYTDTAVVSVGPI</sequence>
<gene>
    <name evidence="3" type="ORF">HUO14_00050</name>
</gene>
<feature type="chain" id="PRO_5046876298" evidence="1">
    <location>
        <begin position="22"/>
        <end position="184"/>
    </location>
</feature>
<feature type="domain" description="Spore coat protein U/FanG" evidence="2">
    <location>
        <begin position="27"/>
        <end position="179"/>
    </location>
</feature>
<comment type="caution">
    <text evidence="3">The sequence shown here is derived from an EMBL/GenBank/DDBJ whole genome shotgun (WGS) entry which is preliminary data.</text>
</comment>
<keyword evidence="3" id="KW-0167">Capsid protein</keyword>
<dbReference type="InterPro" id="IPR007893">
    <property type="entry name" value="Spore_coat_U/FanG"/>
</dbReference>
<accession>A0ABX2MXU0</accession>
<protein>
    <submittedName>
        <fullName evidence="3">Spore coat protein U domain-containing protein</fullName>
    </submittedName>
</protein>
<dbReference type="Proteomes" id="UP000652427">
    <property type="component" value="Unassembled WGS sequence"/>
</dbReference>
<keyword evidence="3" id="KW-0946">Virion</keyword>
<reference evidence="3 4" key="1">
    <citation type="submission" date="2020-06" db="EMBL/GenBank/DDBJ databases">
        <authorList>
            <person name="Kim S.-J."/>
            <person name="Park S.-J."/>
        </authorList>
    </citation>
    <scope>NUCLEOTIDE SEQUENCE [LARGE SCALE GENOMIC DNA]</scope>
    <source>
        <strain evidence="3 4">SW-151</strain>
    </source>
</reference>
<proteinExistence type="predicted"/>
<dbReference type="RefSeq" id="WP_176277869.1">
    <property type="nucleotide sequence ID" value="NZ_JABWMH010000001.1"/>
</dbReference>
<evidence type="ECO:0000256" key="1">
    <source>
        <dbReference type="SAM" id="SignalP"/>
    </source>
</evidence>
<name>A0ABX2MXU0_9SPHN</name>
<dbReference type="EMBL" id="JABWMH010000001">
    <property type="protein sequence ID" value="NVD26288.1"/>
    <property type="molecule type" value="Genomic_DNA"/>
</dbReference>
<feature type="signal peptide" evidence="1">
    <location>
        <begin position="1"/>
        <end position="21"/>
    </location>
</feature>
<evidence type="ECO:0000259" key="2">
    <source>
        <dbReference type="Pfam" id="PF05229"/>
    </source>
</evidence>
<organism evidence="3 4">
    <name type="scientific">Parasphingorhabdus flavimaris</name>
    <dbReference type="NCBI Taxonomy" id="266812"/>
    <lineage>
        <taxon>Bacteria</taxon>
        <taxon>Pseudomonadati</taxon>
        <taxon>Pseudomonadota</taxon>
        <taxon>Alphaproteobacteria</taxon>
        <taxon>Sphingomonadales</taxon>
        <taxon>Sphingomonadaceae</taxon>
        <taxon>Parasphingorhabdus</taxon>
    </lineage>
</organism>
<keyword evidence="4" id="KW-1185">Reference proteome</keyword>